<dbReference type="Proteomes" id="UP000485621">
    <property type="component" value="Unassembled WGS sequence"/>
</dbReference>
<organism evidence="1">
    <name type="scientific">candidate division CPR1 bacterium ADurb.Bin160</name>
    <dbReference type="NCBI Taxonomy" id="1852826"/>
    <lineage>
        <taxon>Bacteria</taxon>
        <taxon>candidate division CPR1</taxon>
    </lineage>
</organism>
<proteinExistence type="predicted"/>
<dbReference type="AlphaFoldDB" id="A0A1V5ZPN3"/>
<name>A0A1V5ZPN3_9BACT</name>
<reference evidence="1" key="1">
    <citation type="submission" date="2017-02" db="EMBL/GenBank/DDBJ databases">
        <title>Delving into the versatile metabolic prowess of the omnipresent phylum Bacteroidetes.</title>
        <authorList>
            <person name="Nobu M.K."/>
            <person name="Mei R."/>
            <person name="Narihiro T."/>
            <person name="Kuroda K."/>
            <person name="Liu W.-T."/>
        </authorList>
    </citation>
    <scope>NUCLEOTIDE SEQUENCE</scope>
    <source>
        <strain evidence="1">ADurb.Bin160</strain>
    </source>
</reference>
<accession>A0A1V5ZPN3</accession>
<dbReference type="EMBL" id="MWDB01000006">
    <property type="protein sequence ID" value="OQB42081.1"/>
    <property type="molecule type" value="Genomic_DNA"/>
</dbReference>
<evidence type="ECO:0000313" key="1">
    <source>
        <dbReference type="EMBL" id="OQB42081.1"/>
    </source>
</evidence>
<gene>
    <name evidence="1" type="ORF">BWY04_00440</name>
</gene>
<comment type="caution">
    <text evidence="1">The sequence shown here is derived from an EMBL/GenBank/DDBJ whole genome shotgun (WGS) entry which is preliminary data.</text>
</comment>
<sequence>MEMLLFLITRNHRTNMKNYLLLNMQQTCLMVTQPTGLYMMTDLLVIFTKMIFSQLKQQVLLLSLNRLYRLVH</sequence>
<protein>
    <submittedName>
        <fullName evidence="1">Uncharacterized protein</fullName>
    </submittedName>
</protein>